<organism evidence="2">
    <name type="scientific">uncultured marine bacterium 562</name>
    <dbReference type="NCBI Taxonomy" id="257397"/>
    <lineage>
        <taxon>Bacteria</taxon>
        <taxon>environmental samples</taxon>
    </lineage>
</organism>
<reference evidence="2" key="2">
    <citation type="submission" date="2003-12" db="EMBL/GenBank/DDBJ databases">
        <title>Monterey Bay Coastal Ocean Microbial Observatory environmental clone sequencing.</title>
        <authorList>
            <person name="DeLong E.F."/>
        </authorList>
    </citation>
    <scope>NUCLEOTIDE SEQUENCE</scope>
</reference>
<sequence>MRFLIKLMMNAQLTSDKLAITLSAVCVAHCFLTPSLLIFSSGFLFSFLENELIHKLILLCTLPISVLALALGYKNHKTINFLLIGVIGLTMLVGAIFLGEILFGEFGEKGLTLIGSIFIAYSHFNNYRICIDSDCLCHDE</sequence>
<dbReference type="InterPro" id="IPR004891">
    <property type="entry name" value="Mercury-R_MerC"/>
</dbReference>
<evidence type="ECO:0000256" key="1">
    <source>
        <dbReference type="SAM" id="Phobius"/>
    </source>
</evidence>
<keyword evidence="1" id="KW-0472">Membrane</keyword>
<keyword evidence="1" id="KW-0812">Transmembrane</keyword>
<protein>
    <recommendedName>
        <fullName evidence="3">MerC mercury resistance protein</fullName>
    </recommendedName>
</protein>
<keyword evidence="1" id="KW-1133">Transmembrane helix</keyword>
<feature type="transmembrane region" description="Helical" evidence="1">
    <location>
        <begin position="80"/>
        <end position="103"/>
    </location>
</feature>
<dbReference type="GO" id="GO:0015097">
    <property type="term" value="F:mercury ion transmembrane transporter activity"/>
    <property type="evidence" value="ECO:0007669"/>
    <property type="project" value="InterPro"/>
</dbReference>
<dbReference type="Pfam" id="PF03203">
    <property type="entry name" value="MerC"/>
    <property type="match status" value="1"/>
</dbReference>
<proteinExistence type="predicted"/>
<evidence type="ECO:0000313" key="2">
    <source>
        <dbReference type="EMBL" id="AAR37993.1"/>
    </source>
</evidence>
<gene>
    <name evidence="2" type="ORF">MBMO_EBAC000-45B06.8</name>
</gene>
<reference evidence="2" key="1">
    <citation type="submission" date="2003-11" db="EMBL/GenBank/DDBJ databases">
        <authorList>
            <person name="Heidelberg J.F."/>
            <person name="Eisen J.A."/>
            <person name="Nelson W.C."/>
            <person name="DeLong E.F."/>
        </authorList>
    </citation>
    <scope>NUCLEOTIDE SEQUENCE</scope>
</reference>
<feature type="transmembrane region" description="Helical" evidence="1">
    <location>
        <begin position="20"/>
        <end position="46"/>
    </location>
</feature>
<dbReference type="GO" id="GO:0016020">
    <property type="term" value="C:membrane"/>
    <property type="evidence" value="ECO:0007669"/>
    <property type="project" value="InterPro"/>
</dbReference>
<name>Q6SG69_9BACT</name>
<feature type="transmembrane region" description="Helical" evidence="1">
    <location>
        <begin position="52"/>
        <end position="73"/>
    </location>
</feature>
<accession>Q6SG69</accession>
<dbReference type="EMBL" id="AY458644">
    <property type="protein sequence ID" value="AAR37993.1"/>
    <property type="molecule type" value="Genomic_DNA"/>
</dbReference>
<dbReference type="AlphaFoldDB" id="Q6SG69"/>
<evidence type="ECO:0008006" key="3">
    <source>
        <dbReference type="Google" id="ProtNLM"/>
    </source>
</evidence>